<dbReference type="OrthoDB" id="9786489at2"/>
<dbReference type="GO" id="GO:0003735">
    <property type="term" value="F:structural constituent of ribosome"/>
    <property type="evidence" value="ECO:0007669"/>
    <property type="project" value="InterPro"/>
</dbReference>
<dbReference type="PANTHER" id="PTHR33284:SF1">
    <property type="entry name" value="RIBOSOMAL PROTEIN L25_GLN-TRNA SYNTHETASE, ANTI-CODON-BINDING DOMAIN-CONTAINING PROTEIN"/>
    <property type="match status" value="1"/>
</dbReference>
<evidence type="ECO:0000313" key="9">
    <source>
        <dbReference type="Proteomes" id="UP000321899"/>
    </source>
</evidence>
<evidence type="ECO:0000313" key="8">
    <source>
        <dbReference type="EMBL" id="TYT74892.1"/>
    </source>
</evidence>
<comment type="caution">
    <text evidence="8">The sequence shown here is derived from an EMBL/GenBank/DDBJ whole genome shotgun (WGS) entry which is preliminary data.</text>
</comment>
<evidence type="ECO:0000259" key="7">
    <source>
        <dbReference type="Pfam" id="PF14693"/>
    </source>
</evidence>
<dbReference type="Gene3D" id="2.40.240.10">
    <property type="entry name" value="Ribosomal Protein L25, Chain P"/>
    <property type="match status" value="1"/>
</dbReference>
<keyword evidence="9" id="KW-1185">Reference proteome</keyword>
<evidence type="ECO:0000256" key="2">
    <source>
        <dbReference type="ARBA" id="ARBA00022884"/>
    </source>
</evidence>
<dbReference type="InterPro" id="IPR037121">
    <property type="entry name" value="Ribosomal_bL25_C"/>
</dbReference>
<keyword evidence="2 5" id="KW-0694">RNA-binding</keyword>
<dbReference type="GO" id="GO:0008097">
    <property type="term" value="F:5S rRNA binding"/>
    <property type="evidence" value="ECO:0007669"/>
    <property type="project" value="InterPro"/>
</dbReference>
<evidence type="ECO:0000256" key="3">
    <source>
        <dbReference type="ARBA" id="ARBA00022980"/>
    </source>
</evidence>
<dbReference type="PANTHER" id="PTHR33284">
    <property type="entry name" value="RIBOSOMAL PROTEIN L25/GLN-TRNA SYNTHETASE, ANTI-CODON-BINDING DOMAIN-CONTAINING PROTEIN"/>
    <property type="match status" value="1"/>
</dbReference>
<dbReference type="Pfam" id="PF14693">
    <property type="entry name" value="Ribosomal_TL5_C"/>
    <property type="match status" value="1"/>
</dbReference>
<dbReference type="HAMAP" id="MF_01334">
    <property type="entry name" value="Ribosomal_bL25_CTC"/>
    <property type="match status" value="1"/>
</dbReference>
<evidence type="ECO:0000256" key="4">
    <source>
        <dbReference type="ARBA" id="ARBA00023274"/>
    </source>
</evidence>
<feature type="domain" description="Large ribosomal subunit protein bL25 beta" evidence="7">
    <location>
        <begin position="118"/>
        <end position="201"/>
    </location>
</feature>
<keyword evidence="1 5" id="KW-0699">rRNA-binding</keyword>
<comment type="subunit">
    <text evidence="5">Part of the 50S ribosomal subunit; part of the 5S rRNA/L5/L18/L25 subcomplex. Contacts the 5S rRNA. Binds to the 5S rRNA independently of L5 and L18.</text>
</comment>
<evidence type="ECO:0000256" key="5">
    <source>
        <dbReference type="HAMAP-Rule" id="MF_01334"/>
    </source>
</evidence>
<evidence type="ECO:0000259" key="6">
    <source>
        <dbReference type="Pfam" id="PF01386"/>
    </source>
</evidence>
<dbReference type="EMBL" id="VDMB01000007">
    <property type="protein sequence ID" value="TYT74892.1"/>
    <property type="molecule type" value="Genomic_DNA"/>
</dbReference>
<dbReference type="InterPro" id="IPR020056">
    <property type="entry name" value="Rbsml_bL25/Gln-tRNA_synth_N"/>
</dbReference>
<sequence>MCDRRSYVGVDLKEKKTLEFLTLNAENREATKKGICRRLRMDGKIPAVLYGRKVESRDLTISVKELEDAIKKSRTRELFFDIQLGDGTCKAMMKDFQKDPMNGDFVHADFYALEMDRKITAKVNLSVSGIPKGVDMGGTLKIFQKMVTVRCLPDATPENIVVDIKDIGLGKTLYLKNVEVPEGVELIVDGNAPLAMVAVPRGAAVSAGAEE</sequence>
<organism evidence="8 9">
    <name type="scientific">Desulfobotulus mexicanus</name>
    <dbReference type="NCBI Taxonomy" id="2586642"/>
    <lineage>
        <taxon>Bacteria</taxon>
        <taxon>Pseudomonadati</taxon>
        <taxon>Thermodesulfobacteriota</taxon>
        <taxon>Desulfobacteria</taxon>
        <taxon>Desulfobacterales</taxon>
        <taxon>Desulfobacteraceae</taxon>
        <taxon>Desulfobotulus</taxon>
    </lineage>
</organism>
<dbReference type="GO" id="GO:0022625">
    <property type="term" value="C:cytosolic large ribosomal subunit"/>
    <property type="evidence" value="ECO:0007669"/>
    <property type="project" value="TreeGrafter"/>
</dbReference>
<name>A0A5Q4VF46_9BACT</name>
<dbReference type="NCBIfam" id="TIGR00731">
    <property type="entry name" value="bL25_bact_ctc"/>
    <property type="match status" value="1"/>
</dbReference>
<feature type="domain" description="Large ribosomal subunit protein bL25 L25" evidence="6">
    <location>
        <begin position="23"/>
        <end position="110"/>
    </location>
</feature>
<gene>
    <name evidence="5" type="primary">rplY</name>
    <name evidence="5" type="synonym">ctc</name>
    <name evidence="8" type="ORF">FIM25_07130</name>
</gene>
<comment type="function">
    <text evidence="5">This is one of the proteins that binds to the 5S RNA in the ribosome where it forms part of the central protuberance.</text>
</comment>
<keyword evidence="4 5" id="KW-0687">Ribonucleoprotein</keyword>
<evidence type="ECO:0000256" key="1">
    <source>
        <dbReference type="ARBA" id="ARBA00022730"/>
    </source>
</evidence>
<protein>
    <recommendedName>
        <fullName evidence="5">Large ribosomal subunit protein bL25</fullName>
    </recommendedName>
    <alternativeName>
        <fullName evidence="5">General stress protein CTC</fullName>
    </alternativeName>
</protein>
<proteinExistence type="inferred from homology"/>
<dbReference type="GO" id="GO:0006412">
    <property type="term" value="P:translation"/>
    <property type="evidence" value="ECO:0007669"/>
    <property type="project" value="UniProtKB-UniRule"/>
</dbReference>
<comment type="similarity">
    <text evidence="5">Belongs to the bacterial ribosomal protein bL25 family. CTC subfamily.</text>
</comment>
<dbReference type="InterPro" id="IPR020930">
    <property type="entry name" value="Ribosomal_uL5_bac-type"/>
</dbReference>
<dbReference type="Pfam" id="PF01386">
    <property type="entry name" value="Ribosomal_L25p"/>
    <property type="match status" value="1"/>
</dbReference>
<dbReference type="InterPro" id="IPR029751">
    <property type="entry name" value="Ribosomal_L25_dom"/>
</dbReference>
<dbReference type="CDD" id="cd00495">
    <property type="entry name" value="Ribosomal_L25_TL5_CTC"/>
    <property type="match status" value="1"/>
</dbReference>
<reference evidence="8 9" key="1">
    <citation type="submission" date="2019-06" db="EMBL/GenBank/DDBJ databases">
        <title>Desulfobotulus mexicanus sp. nov., a novel sulfate-reducing bacterium isolated from the sediment of an alkaline crater lake in Mexico.</title>
        <authorList>
            <person name="Hirschler-Rea A."/>
        </authorList>
    </citation>
    <scope>NUCLEOTIDE SEQUENCE [LARGE SCALE GENOMIC DNA]</scope>
    <source>
        <strain evidence="8 9">PAR22N</strain>
    </source>
</reference>
<keyword evidence="3 5" id="KW-0689">Ribosomal protein</keyword>
<dbReference type="InterPro" id="IPR020057">
    <property type="entry name" value="Ribosomal_bL25_b-dom"/>
</dbReference>
<dbReference type="InterPro" id="IPR011035">
    <property type="entry name" value="Ribosomal_bL25/Gln-tRNA_synth"/>
</dbReference>
<dbReference type="SUPFAM" id="SSF50715">
    <property type="entry name" value="Ribosomal protein L25-like"/>
    <property type="match status" value="1"/>
</dbReference>
<dbReference type="AlphaFoldDB" id="A0A5Q4VF46"/>
<dbReference type="Proteomes" id="UP000321899">
    <property type="component" value="Unassembled WGS sequence"/>
</dbReference>
<dbReference type="InterPro" id="IPR001021">
    <property type="entry name" value="Ribosomal_bL25_long"/>
</dbReference>
<dbReference type="Gene3D" id="2.170.120.20">
    <property type="entry name" value="Ribosomal protein L25, beta domain"/>
    <property type="match status" value="1"/>
</dbReference>
<accession>A0A5Q4VF46</accession>